<organism evidence="2 3">
    <name type="scientific">Eragrostis curvula</name>
    <name type="common">weeping love grass</name>
    <dbReference type="NCBI Taxonomy" id="38414"/>
    <lineage>
        <taxon>Eukaryota</taxon>
        <taxon>Viridiplantae</taxon>
        <taxon>Streptophyta</taxon>
        <taxon>Embryophyta</taxon>
        <taxon>Tracheophyta</taxon>
        <taxon>Spermatophyta</taxon>
        <taxon>Magnoliopsida</taxon>
        <taxon>Liliopsida</taxon>
        <taxon>Poales</taxon>
        <taxon>Poaceae</taxon>
        <taxon>PACMAD clade</taxon>
        <taxon>Chloridoideae</taxon>
        <taxon>Eragrostideae</taxon>
        <taxon>Eragrostidinae</taxon>
        <taxon>Eragrostis</taxon>
    </lineage>
</organism>
<dbReference type="Proteomes" id="UP000324897">
    <property type="component" value="Chromosome 6"/>
</dbReference>
<feature type="compositionally biased region" description="Low complexity" evidence="1">
    <location>
        <begin position="21"/>
        <end position="49"/>
    </location>
</feature>
<proteinExistence type="predicted"/>
<dbReference type="EMBL" id="RWGY01000002">
    <property type="protein sequence ID" value="TVU50241.1"/>
    <property type="molecule type" value="Genomic_DNA"/>
</dbReference>
<reference evidence="2 3" key="1">
    <citation type="journal article" date="2019" name="Sci. Rep.">
        <title>A high-quality genome of Eragrostis curvula grass provides insights into Poaceae evolution and supports new strategies to enhance forage quality.</title>
        <authorList>
            <person name="Carballo J."/>
            <person name="Santos B.A.C.M."/>
            <person name="Zappacosta D."/>
            <person name="Garbus I."/>
            <person name="Selva J.P."/>
            <person name="Gallo C.A."/>
            <person name="Diaz A."/>
            <person name="Albertini E."/>
            <person name="Caccamo M."/>
            <person name="Echenique V."/>
        </authorList>
    </citation>
    <scope>NUCLEOTIDE SEQUENCE [LARGE SCALE GENOMIC DNA]</scope>
    <source>
        <strain evidence="3">cv. Victoria</strain>
        <tissue evidence="2">Leaf</tissue>
    </source>
</reference>
<evidence type="ECO:0000256" key="1">
    <source>
        <dbReference type="SAM" id="MobiDB-lite"/>
    </source>
</evidence>
<comment type="caution">
    <text evidence="2">The sequence shown here is derived from an EMBL/GenBank/DDBJ whole genome shotgun (WGS) entry which is preliminary data.</text>
</comment>
<dbReference type="AlphaFoldDB" id="A0A5J9WQ47"/>
<feature type="non-terminal residue" evidence="2">
    <location>
        <position position="1"/>
    </location>
</feature>
<sequence length="155" mass="15924">MTTKRSGSNRYGDGSHGPANPSTLGASRTSSSSPSNPSTVATPPASSLRCRPRRRRRATGLRAVVLGASGTAPPRFQFPSLAPPTPGTSSSPPTPSRSSVPFPRSFDALINLARAAGSSCVVTGGDLDNAKNAWRQCMGADMFKGSQVQANGSHA</sequence>
<evidence type="ECO:0000313" key="2">
    <source>
        <dbReference type="EMBL" id="TVU50241.1"/>
    </source>
</evidence>
<feature type="compositionally biased region" description="Low complexity" evidence="1">
    <location>
        <begin position="87"/>
        <end position="103"/>
    </location>
</feature>
<protein>
    <submittedName>
        <fullName evidence="2">Uncharacterized protein</fullName>
    </submittedName>
</protein>
<gene>
    <name evidence="2" type="ORF">EJB05_01605</name>
</gene>
<feature type="region of interest" description="Disordered" evidence="1">
    <location>
        <begin position="1"/>
        <end position="103"/>
    </location>
</feature>
<name>A0A5J9WQ47_9POAL</name>
<keyword evidence="3" id="KW-1185">Reference proteome</keyword>
<evidence type="ECO:0000313" key="3">
    <source>
        <dbReference type="Proteomes" id="UP000324897"/>
    </source>
</evidence>
<accession>A0A5J9WQ47</accession>
<dbReference type="Gramene" id="TVU50241">
    <property type="protein sequence ID" value="TVU50241"/>
    <property type="gene ID" value="EJB05_01605"/>
</dbReference>
<feature type="compositionally biased region" description="Basic residues" evidence="1">
    <location>
        <begin position="50"/>
        <end position="59"/>
    </location>
</feature>